<organism evidence="6 7">
    <name type="scientific">Cudoniella acicularis</name>
    <dbReference type="NCBI Taxonomy" id="354080"/>
    <lineage>
        <taxon>Eukaryota</taxon>
        <taxon>Fungi</taxon>
        <taxon>Dikarya</taxon>
        <taxon>Ascomycota</taxon>
        <taxon>Pezizomycotina</taxon>
        <taxon>Leotiomycetes</taxon>
        <taxon>Helotiales</taxon>
        <taxon>Tricladiaceae</taxon>
        <taxon>Cudoniella</taxon>
    </lineage>
</organism>
<keyword evidence="5" id="KW-1133">Transmembrane helix</keyword>
<proteinExistence type="predicted"/>
<keyword evidence="2" id="KW-0294">Fucose metabolism</keyword>
<dbReference type="GO" id="GO:0016740">
    <property type="term" value="F:transferase activity"/>
    <property type="evidence" value="ECO:0007669"/>
    <property type="project" value="UniProtKB-KW"/>
</dbReference>
<evidence type="ECO:0000256" key="2">
    <source>
        <dbReference type="ARBA" id="ARBA00023253"/>
    </source>
</evidence>
<gene>
    <name evidence="6" type="ORF">G7Y89_g9479</name>
</gene>
<dbReference type="EMBL" id="JAAMPI010000778">
    <property type="protein sequence ID" value="KAF4628676.1"/>
    <property type="molecule type" value="Genomic_DNA"/>
</dbReference>
<evidence type="ECO:0000313" key="6">
    <source>
        <dbReference type="EMBL" id="KAF4628676.1"/>
    </source>
</evidence>
<feature type="transmembrane region" description="Helical" evidence="5">
    <location>
        <begin position="72"/>
        <end position="90"/>
    </location>
</feature>
<dbReference type="GO" id="GO:0006004">
    <property type="term" value="P:fucose metabolic process"/>
    <property type="evidence" value="ECO:0007669"/>
    <property type="project" value="UniProtKB-KW"/>
</dbReference>
<evidence type="ECO:0000256" key="3">
    <source>
        <dbReference type="ARBA" id="ARBA00023277"/>
    </source>
</evidence>
<dbReference type="OrthoDB" id="20368at2759"/>
<dbReference type="Gene3D" id="3.40.50.11350">
    <property type="match status" value="1"/>
</dbReference>
<dbReference type="CDD" id="cd11296">
    <property type="entry name" value="O-FucT_like"/>
    <property type="match status" value="1"/>
</dbReference>
<dbReference type="Proteomes" id="UP000566819">
    <property type="component" value="Unassembled WGS sequence"/>
</dbReference>
<keyword evidence="1" id="KW-0808">Transferase</keyword>
<keyword evidence="3" id="KW-0119">Carbohydrate metabolism</keyword>
<dbReference type="AlphaFoldDB" id="A0A8H4W004"/>
<feature type="compositionally biased region" description="Polar residues" evidence="4">
    <location>
        <begin position="1"/>
        <end position="11"/>
    </location>
</feature>
<evidence type="ECO:0000256" key="1">
    <source>
        <dbReference type="ARBA" id="ARBA00022679"/>
    </source>
</evidence>
<evidence type="ECO:0000313" key="7">
    <source>
        <dbReference type="Proteomes" id="UP000566819"/>
    </source>
</evidence>
<keyword evidence="7" id="KW-1185">Reference proteome</keyword>
<name>A0A8H4W004_9HELO</name>
<dbReference type="InterPro" id="IPR019378">
    <property type="entry name" value="GDP-Fuc_O-FucTrfase"/>
</dbReference>
<sequence>MRPETPSSYEHGNNAYGRTRPWSEPLDPANERKVSAYVDKSRTTPQTQGFKYAHRSSLYTWELWRLEMLNKFCYRIVYVSIITLVIWNFSLGNRAHILWRWFTSINKDIPSSNLDRYPISAGTEAHEGHSALTALCSRANWTDGLWLQCHSYSGKDRISVAGGLNNARNRIQTCIRLAIDAGSGLIIPPISTIRDSTNWVTGQTESVCADLYWNMEQLQVLLHEECPQLQLRHCGGSSGIDTIIPTVYRHYSDPPGQHGTLKALVETALSESNISKISSNNPVAVSFGDDLYAFNYSAAGEMATVRKDLFRLLNFNQHLLDISTTILESHQLRYGYIGVHFRGEKDWLKEWGTAVQQMEYFLKEIREIEAASTRGIRTIYVSCGSQEAIAQFREKFTPFGYMVIDKWSILAENPPLLEEVNAMDFDRQAVVDYGVLLGADYFEGLMMSTMSLLVAYARTMDEEEDFFSTYVLAGSRRIPNRERLWDVNEVPAMKGHSSTKLFVLNNTFDNFDSVP</sequence>
<reference evidence="6 7" key="1">
    <citation type="submission" date="2020-03" db="EMBL/GenBank/DDBJ databases">
        <title>Draft Genome Sequence of Cudoniella acicularis.</title>
        <authorList>
            <person name="Buettner E."/>
            <person name="Kellner H."/>
        </authorList>
    </citation>
    <scope>NUCLEOTIDE SEQUENCE [LARGE SCALE GENOMIC DNA]</scope>
    <source>
        <strain evidence="6 7">DSM 108380</strain>
    </source>
</reference>
<comment type="caution">
    <text evidence="6">The sequence shown here is derived from an EMBL/GenBank/DDBJ whole genome shotgun (WGS) entry which is preliminary data.</text>
</comment>
<evidence type="ECO:0000256" key="4">
    <source>
        <dbReference type="SAM" id="MobiDB-lite"/>
    </source>
</evidence>
<accession>A0A8H4W004</accession>
<keyword evidence="5" id="KW-0472">Membrane</keyword>
<keyword evidence="5" id="KW-0812">Transmembrane</keyword>
<dbReference type="Pfam" id="PF10250">
    <property type="entry name" value="O-FucT"/>
    <property type="match status" value="1"/>
</dbReference>
<evidence type="ECO:0000256" key="5">
    <source>
        <dbReference type="SAM" id="Phobius"/>
    </source>
</evidence>
<feature type="region of interest" description="Disordered" evidence="4">
    <location>
        <begin position="1"/>
        <end position="28"/>
    </location>
</feature>
<protein>
    <submittedName>
        <fullName evidence="6">Uncharacterized protein</fullName>
    </submittedName>
</protein>